<dbReference type="Pfam" id="PF00230">
    <property type="entry name" value="MIP"/>
    <property type="match status" value="1"/>
</dbReference>
<dbReference type="InterPro" id="IPR023271">
    <property type="entry name" value="Aquaporin-like"/>
</dbReference>
<dbReference type="STRING" id="42156.A0A3P6TSS8"/>
<feature type="transmembrane region" description="Helical" evidence="9">
    <location>
        <begin position="149"/>
        <end position="174"/>
    </location>
</feature>
<organism evidence="10 11">
    <name type="scientific">Litomosoides sigmodontis</name>
    <name type="common">Filarial nematode worm</name>
    <dbReference type="NCBI Taxonomy" id="42156"/>
    <lineage>
        <taxon>Eukaryota</taxon>
        <taxon>Metazoa</taxon>
        <taxon>Ecdysozoa</taxon>
        <taxon>Nematoda</taxon>
        <taxon>Chromadorea</taxon>
        <taxon>Rhabditida</taxon>
        <taxon>Spirurina</taxon>
        <taxon>Spiruromorpha</taxon>
        <taxon>Filarioidea</taxon>
        <taxon>Onchocercidae</taxon>
        <taxon>Litomosoides</taxon>
    </lineage>
</organism>
<gene>
    <name evidence="10" type="ORF">NLS_LOCUS6621</name>
</gene>
<evidence type="ECO:0000256" key="8">
    <source>
        <dbReference type="RuleBase" id="RU000477"/>
    </source>
</evidence>
<dbReference type="GO" id="GO:0016323">
    <property type="term" value="C:basolateral plasma membrane"/>
    <property type="evidence" value="ECO:0007669"/>
    <property type="project" value="TreeGrafter"/>
</dbReference>
<evidence type="ECO:0000256" key="5">
    <source>
        <dbReference type="ARBA" id="ARBA00022989"/>
    </source>
</evidence>
<comment type="subcellular location">
    <subcellularLocation>
        <location evidence="1">Membrane</location>
        <topology evidence="1">Multi-pass membrane protein</topology>
    </subcellularLocation>
</comment>
<evidence type="ECO:0000256" key="1">
    <source>
        <dbReference type="ARBA" id="ARBA00004141"/>
    </source>
</evidence>
<feature type="transmembrane region" description="Helical" evidence="9">
    <location>
        <begin position="96"/>
        <end position="119"/>
    </location>
</feature>
<feature type="transmembrane region" description="Helical" evidence="9">
    <location>
        <begin position="57"/>
        <end position="75"/>
    </location>
</feature>
<evidence type="ECO:0000256" key="6">
    <source>
        <dbReference type="ARBA" id="ARBA00023136"/>
    </source>
</evidence>
<comment type="function">
    <text evidence="7">Aquaglyceroporin that may modulate the water content and osmolytes during anhydrobiosis.</text>
</comment>
<dbReference type="PANTHER" id="PTHR43829:SF9">
    <property type="entry name" value="AQUAPORIN-9"/>
    <property type="match status" value="1"/>
</dbReference>
<keyword evidence="11" id="KW-1185">Reference proteome</keyword>
<dbReference type="InterPro" id="IPR050363">
    <property type="entry name" value="MIP/Aquaporin"/>
</dbReference>
<dbReference type="OrthoDB" id="3222at2759"/>
<dbReference type="GO" id="GO:0015254">
    <property type="term" value="F:glycerol channel activity"/>
    <property type="evidence" value="ECO:0007669"/>
    <property type="project" value="TreeGrafter"/>
</dbReference>
<dbReference type="AlphaFoldDB" id="A0A3P6TSS8"/>
<dbReference type="InterPro" id="IPR000425">
    <property type="entry name" value="MIP"/>
</dbReference>
<reference evidence="10 11" key="1">
    <citation type="submission" date="2018-08" db="EMBL/GenBank/DDBJ databases">
        <authorList>
            <person name="Laetsch R D."/>
            <person name="Stevens L."/>
            <person name="Kumar S."/>
            <person name="Blaxter L. M."/>
        </authorList>
    </citation>
    <scope>NUCLEOTIDE SEQUENCE [LARGE SCALE GENOMIC DNA]</scope>
</reference>
<keyword evidence="5 9" id="KW-1133">Transmembrane helix</keyword>
<evidence type="ECO:0000313" key="10">
    <source>
        <dbReference type="EMBL" id="VDK84365.1"/>
    </source>
</evidence>
<comment type="similarity">
    <text evidence="2 8">Belongs to the MIP/aquaporin (TC 1.A.8) family.</text>
</comment>
<feature type="transmembrane region" description="Helical" evidence="9">
    <location>
        <begin position="237"/>
        <end position="256"/>
    </location>
</feature>
<dbReference type="InterPro" id="IPR022357">
    <property type="entry name" value="MIP_CS"/>
</dbReference>
<dbReference type="PANTHER" id="PTHR43829">
    <property type="entry name" value="AQUAPORIN OR AQUAGLYCEROPORIN RELATED"/>
    <property type="match status" value="1"/>
</dbReference>
<dbReference type="Proteomes" id="UP000277928">
    <property type="component" value="Unassembled WGS sequence"/>
</dbReference>
<dbReference type="PRINTS" id="PR00783">
    <property type="entry name" value="MINTRINSICP"/>
</dbReference>
<sequence length="296" mass="32320">MTDSVAIVRSKLRIRNDLMRCFLSEFTCTAFLLFAGTSANASNLFGGGDCKVCVSFAWAFAIGLGAFAAGNLSGGHMNPAISFAFYLCGRLSAYKFILYSIAQLFGAFVGSLLTFFLYYDGIDHFDGGNRQTVGPKATIGIFVPSPQDYLSISSCIFDQFVGTALLAFCVMMFAEPRNKIPPVVQPMVLTMTIFLVATCVSANAGGEINPARDLAPKLMAISVGYGWEVFSIRDYKWFLIPAFIPFAGAAFGAWFYHLTLGIHINEDNEDDKMDSHVEMNKVNRVTIGNSRIAIPK</sequence>
<evidence type="ECO:0000256" key="4">
    <source>
        <dbReference type="ARBA" id="ARBA00022692"/>
    </source>
</evidence>
<protein>
    <recommendedName>
        <fullName evidence="12">Aquaporin</fullName>
    </recommendedName>
</protein>
<evidence type="ECO:0000256" key="7">
    <source>
        <dbReference type="ARBA" id="ARBA00045280"/>
    </source>
</evidence>
<dbReference type="EMBL" id="UYRX01000600">
    <property type="protein sequence ID" value="VDK84365.1"/>
    <property type="molecule type" value="Genomic_DNA"/>
</dbReference>
<dbReference type="Gene3D" id="1.20.1080.10">
    <property type="entry name" value="Glycerol uptake facilitator protein"/>
    <property type="match status" value="1"/>
</dbReference>
<evidence type="ECO:0000256" key="3">
    <source>
        <dbReference type="ARBA" id="ARBA00022448"/>
    </source>
</evidence>
<keyword evidence="6 9" id="KW-0472">Membrane</keyword>
<evidence type="ECO:0000256" key="2">
    <source>
        <dbReference type="ARBA" id="ARBA00006175"/>
    </source>
</evidence>
<dbReference type="PROSITE" id="PS00221">
    <property type="entry name" value="MIP"/>
    <property type="match status" value="1"/>
</dbReference>
<dbReference type="OMA" id="ASVYHHA"/>
<evidence type="ECO:0000313" key="11">
    <source>
        <dbReference type="Proteomes" id="UP000277928"/>
    </source>
</evidence>
<keyword evidence="4 8" id="KW-0812">Transmembrane</keyword>
<dbReference type="SUPFAM" id="SSF81338">
    <property type="entry name" value="Aquaporin-like"/>
    <property type="match status" value="1"/>
</dbReference>
<name>A0A3P6TSS8_LITSI</name>
<dbReference type="GO" id="GO:0015250">
    <property type="term" value="F:water channel activity"/>
    <property type="evidence" value="ECO:0007669"/>
    <property type="project" value="TreeGrafter"/>
</dbReference>
<keyword evidence="3 8" id="KW-0813">Transport</keyword>
<proteinExistence type="inferred from homology"/>
<accession>A0A3P6TSS8</accession>
<feature type="transmembrane region" description="Helical" evidence="9">
    <location>
        <begin position="186"/>
        <end position="204"/>
    </location>
</feature>
<evidence type="ECO:0008006" key="12">
    <source>
        <dbReference type="Google" id="ProtNLM"/>
    </source>
</evidence>
<evidence type="ECO:0000256" key="9">
    <source>
        <dbReference type="SAM" id="Phobius"/>
    </source>
</evidence>